<dbReference type="Proteomes" id="UP001596096">
    <property type="component" value="Unassembled WGS sequence"/>
</dbReference>
<protein>
    <recommendedName>
        <fullName evidence="3">Phosphodiesterase</fullName>
    </recommendedName>
</protein>
<reference evidence="2" key="1">
    <citation type="journal article" date="2019" name="Int. J. Syst. Evol. Microbiol.">
        <title>The Global Catalogue of Microorganisms (GCM) 10K type strain sequencing project: providing services to taxonomists for standard genome sequencing and annotation.</title>
        <authorList>
            <consortium name="The Broad Institute Genomics Platform"/>
            <consortium name="The Broad Institute Genome Sequencing Center for Infectious Disease"/>
            <person name="Wu L."/>
            <person name="Ma J."/>
        </authorList>
    </citation>
    <scope>NUCLEOTIDE SEQUENCE [LARGE SCALE GENOMIC DNA]</scope>
    <source>
        <strain evidence="2">CGMCC 4.7106</strain>
    </source>
</reference>
<dbReference type="EMBL" id="JBHSNW010000001">
    <property type="protein sequence ID" value="MFC5813833.1"/>
    <property type="molecule type" value="Genomic_DNA"/>
</dbReference>
<comment type="caution">
    <text evidence="1">The sequence shown here is derived from an EMBL/GenBank/DDBJ whole genome shotgun (WGS) entry which is preliminary data.</text>
</comment>
<organism evidence="1 2">
    <name type="scientific">Nonomuraea harbinensis</name>
    <dbReference type="NCBI Taxonomy" id="1286938"/>
    <lineage>
        <taxon>Bacteria</taxon>
        <taxon>Bacillati</taxon>
        <taxon>Actinomycetota</taxon>
        <taxon>Actinomycetes</taxon>
        <taxon>Streptosporangiales</taxon>
        <taxon>Streptosporangiaceae</taxon>
        <taxon>Nonomuraea</taxon>
    </lineage>
</organism>
<dbReference type="RefSeq" id="WP_219542874.1">
    <property type="nucleotide sequence ID" value="NZ_JAHKRN010000001.1"/>
</dbReference>
<evidence type="ECO:0008006" key="3">
    <source>
        <dbReference type="Google" id="ProtNLM"/>
    </source>
</evidence>
<name>A0ABW1BMF0_9ACTN</name>
<accession>A0ABW1BMF0</accession>
<keyword evidence="2" id="KW-1185">Reference proteome</keyword>
<evidence type="ECO:0000313" key="1">
    <source>
        <dbReference type="EMBL" id="MFC5813833.1"/>
    </source>
</evidence>
<evidence type="ECO:0000313" key="2">
    <source>
        <dbReference type="Proteomes" id="UP001596096"/>
    </source>
</evidence>
<proteinExistence type="predicted"/>
<sequence>MRRLATLGARLRRGRVLHPRGRLLAGTLEVTGAGELGVPVLDERGQYEVIARLSKGGSLPGRLPDVLGLAVRLPGPVDLLLSTCGAAPWLLRPRAGFTAGPYSSVVPYGSDAGPVWLVAVPEGEDVPADPALLPAALMRGPLLFHLLAARRDTPARPLATLRVRATLSERADLSFDPVRHGHPSLRIEGSLARLRRGAYQGSREGRHAEL</sequence>
<gene>
    <name evidence="1" type="ORF">ACFPUY_01990</name>
</gene>